<evidence type="ECO:0000256" key="1">
    <source>
        <dbReference type="ARBA" id="ARBA00004514"/>
    </source>
</evidence>
<evidence type="ECO:0000313" key="10">
    <source>
        <dbReference type="EMBL" id="CAE0412115.1"/>
    </source>
</evidence>
<evidence type="ECO:0000256" key="8">
    <source>
        <dbReference type="ARBA" id="ARBA00046432"/>
    </source>
</evidence>
<dbReference type="AlphaFoldDB" id="A0A7S3P834"/>
<dbReference type="InterPro" id="IPR000649">
    <property type="entry name" value="IF-2B-related"/>
</dbReference>
<comment type="subunit">
    <text evidence="8">Component of the translation initiation factor 2B (eIF2B) complex which is a heterodecamer of two sets of five different subunits: alpha, beta, gamma, delta and epsilon. Subunits alpha, beta and delta comprise a regulatory subcomplex and subunits epsilon and gamma comprise a catalytic subcomplex. Within the complex, the hexameric regulatory complex resides at the center, with the two heterodimeric catalytic subcomplexes bound on opposite sides.</text>
</comment>
<evidence type="ECO:0000256" key="2">
    <source>
        <dbReference type="ARBA" id="ARBA00007251"/>
    </source>
</evidence>
<evidence type="ECO:0000256" key="7">
    <source>
        <dbReference type="ARBA" id="ARBA00044236"/>
    </source>
</evidence>
<comment type="subcellular location">
    <subcellularLocation>
        <location evidence="1">Cytoplasm</location>
        <location evidence="1">Cytosol</location>
    </subcellularLocation>
</comment>
<dbReference type="InterPro" id="IPR042529">
    <property type="entry name" value="IF_2B-like_C"/>
</dbReference>
<dbReference type="EMBL" id="HBIM01011309">
    <property type="protein sequence ID" value="CAE0412115.1"/>
    <property type="molecule type" value="Transcribed_RNA"/>
</dbReference>
<protein>
    <recommendedName>
        <fullName evidence="6">Translation initiation factor eIF2B subunit alpha</fullName>
    </recommendedName>
    <alternativeName>
        <fullName evidence="7">eIF2B GDP-GTP exchange factor subunit alpha</fullName>
    </alternativeName>
</protein>
<reference evidence="10" key="1">
    <citation type="submission" date="2021-01" db="EMBL/GenBank/DDBJ databases">
        <authorList>
            <person name="Corre E."/>
            <person name="Pelletier E."/>
            <person name="Niang G."/>
            <person name="Scheremetjew M."/>
            <person name="Finn R."/>
            <person name="Kale V."/>
            <person name="Holt S."/>
            <person name="Cochrane G."/>
            <person name="Meng A."/>
            <person name="Brown T."/>
            <person name="Cohen L."/>
        </authorList>
    </citation>
    <scope>NUCLEOTIDE SEQUENCE</scope>
    <source>
        <strain evidence="10">CCMP127</strain>
    </source>
</reference>
<dbReference type="PANTHER" id="PTHR45860">
    <property type="entry name" value="TRANSLATION INITIATION FACTOR EIF-2B SUBUNIT ALPHA"/>
    <property type="match status" value="1"/>
</dbReference>
<dbReference type="InterPro" id="IPR042528">
    <property type="entry name" value="elF-2B_alpha_N"/>
</dbReference>
<dbReference type="Gene3D" id="3.40.50.10470">
    <property type="entry name" value="Translation initiation factor eif-2b, domain 2"/>
    <property type="match status" value="1"/>
</dbReference>
<evidence type="ECO:0000256" key="6">
    <source>
        <dbReference type="ARBA" id="ARBA00044208"/>
    </source>
</evidence>
<keyword evidence="4" id="KW-0396">Initiation factor</keyword>
<proteinExistence type="inferred from homology"/>
<dbReference type="Gene3D" id="1.20.120.1070">
    <property type="entry name" value="Translation initiation factor eIF-2B, N-terminal domain"/>
    <property type="match status" value="1"/>
</dbReference>
<sequence>MTSPEEKAEEDAVLQDLRDLLKASEPKSLFDKSATAVPVAAIKTLLGVVQRSKAETIMGLQDELKRAADIMVKSFQDSTAGGRSHIALSSGCELFLKYITRTFLELPDFEECRQAILERGERFQLISLAARDRISAQAADFIPNNSTVLTHGWSRVVAGILMEAAKTKNFDLIILEGRPDAAGAKAAQFYSQDGKIPVRLVLDSAMGSVMEDVDLVLTGAEAVVENGGVVNKLGTYALACCAQASRKPFYVAAESYKFARLYPLRQSDLPDNPSEPFSFCDTTKTPEKMELNENIEVQNPSVDFTPSKFITLLFTDLGVLTPSAVSDELIRLYQ</sequence>
<evidence type="ECO:0000256" key="3">
    <source>
        <dbReference type="ARBA" id="ARBA00022490"/>
    </source>
</evidence>
<dbReference type="SUPFAM" id="SSF100950">
    <property type="entry name" value="NagB/RpiA/CoA transferase-like"/>
    <property type="match status" value="1"/>
</dbReference>
<keyword evidence="3" id="KW-0963">Cytoplasm</keyword>
<dbReference type="GO" id="GO:0005829">
    <property type="term" value="C:cytosol"/>
    <property type="evidence" value="ECO:0007669"/>
    <property type="project" value="UniProtKB-SubCell"/>
</dbReference>
<dbReference type="GO" id="GO:0003743">
    <property type="term" value="F:translation initiation factor activity"/>
    <property type="evidence" value="ECO:0007669"/>
    <property type="project" value="UniProtKB-KW"/>
</dbReference>
<name>A0A7S3P834_9STRA</name>
<gene>
    <name evidence="10" type="ORF">ACOF00016_LOCUS9390</name>
</gene>
<dbReference type="PANTHER" id="PTHR45860:SF1">
    <property type="entry name" value="TRANSLATION INITIATION FACTOR EIF-2B SUBUNIT ALPHA"/>
    <property type="match status" value="1"/>
</dbReference>
<evidence type="ECO:0000256" key="5">
    <source>
        <dbReference type="ARBA" id="ARBA00022917"/>
    </source>
</evidence>
<organism evidence="10">
    <name type="scientific">Amphora coffeiformis</name>
    <dbReference type="NCBI Taxonomy" id="265554"/>
    <lineage>
        <taxon>Eukaryota</taxon>
        <taxon>Sar</taxon>
        <taxon>Stramenopiles</taxon>
        <taxon>Ochrophyta</taxon>
        <taxon>Bacillariophyta</taxon>
        <taxon>Bacillariophyceae</taxon>
        <taxon>Bacillariophycidae</taxon>
        <taxon>Thalassiophysales</taxon>
        <taxon>Catenulaceae</taxon>
        <taxon>Amphora</taxon>
    </lineage>
</organism>
<evidence type="ECO:0000256" key="4">
    <source>
        <dbReference type="ARBA" id="ARBA00022540"/>
    </source>
</evidence>
<dbReference type="InterPro" id="IPR037171">
    <property type="entry name" value="NagB/RpiA_transferase-like"/>
</dbReference>
<dbReference type="GO" id="GO:0005851">
    <property type="term" value="C:eukaryotic translation initiation factor 2B complex"/>
    <property type="evidence" value="ECO:0007669"/>
    <property type="project" value="TreeGrafter"/>
</dbReference>
<keyword evidence="5" id="KW-0648">Protein biosynthesis</keyword>
<accession>A0A7S3P834</accession>
<evidence type="ECO:0000256" key="9">
    <source>
        <dbReference type="RuleBase" id="RU003814"/>
    </source>
</evidence>
<comment type="similarity">
    <text evidence="2 9">Belongs to the eIF-2B alpha/beta/delta subunits family.</text>
</comment>
<dbReference type="InterPro" id="IPR051501">
    <property type="entry name" value="eIF2B_alpha/beta/delta"/>
</dbReference>
<dbReference type="Pfam" id="PF01008">
    <property type="entry name" value="IF-2B"/>
    <property type="match status" value="1"/>
</dbReference>
<dbReference type="GO" id="GO:0005085">
    <property type="term" value="F:guanyl-nucleotide exchange factor activity"/>
    <property type="evidence" value="ECO:0007669"/>
    <property type="project" value="TreeGrafter"/>
</dbReference>